<accession>A0ABY7U6E4</accession>
<dbReference type="PANTHER" id="PTHR40765:SF2">
    <property type="entry name" value="ESX-2 SECRETION SYSTEM ATPASE ECCB2"/>
    <property type="match status" value="1"/>
</dbReference>
<evidence type="ECO:0000313" key="2">
    <source>
        <dbReference type="EMBL" id="WCZ31833.1"/>
    </source>
</evidence>
<feature type="transmembrane region" description="Helical" evidence="1">
    <location>
        <begin position="44"/>
        <end position="65"/>
    </location>
</feature>
<reference evidence="2 3" key="1">
    <citation type="submission" date="2020-10" db="EMBL/GenBank/DDBJ databases">
        <title>Complete genome sequence of Corynebacterium massiliense DSM 45435, type strain of Corynebacterium massiliense.</title>
        <authorList>
            <person name="Busche T."/>
            <person name="Kalinowski J."/>
            <person name="Ruckert C."/>
        </authorList>
    </citation>
    <scope>NUCLEOTIDE SEQUENCE [LARGE SCALE GENOMIC DNA]</scope>
    <source>
        <strain evidence="2 3">DSM 45435</strain>
    </source>
</reference>
<gene>
    <name evidence="2" type="primary">eccB1</name>
    <name evidence="2" type="ORF">CMASS_01870</name>
</gene>
<dbReference type="Proteomes" id="UP001220064">
    <property type="component" value="Chromosome"/>
</dbReference>
<organism evidence="2 3">
    <name type="scientific">Corynebacterium massiliense DSM 45435</name>
    <dbReference type="NCBI Taxonomy" id="1121364"/>
    <lineage>
        <taxon>Bacteria</taxon>
        <taxon>Bacillati</taxon>
        <taxon>Actinomycetota</taxon>
        <taxon>Actinomycetes</taxon>
        <taxon>Mycobacteriales</taxon>
        <taxon>Corynebacteriaceae</taxon>
        <taxon>Corynebacterium</taxon>
    </lineage>
</organism>
<evidence type="ECO:0000313" key="3">
    <source>
        <dbReference type="Proteomes" id="UP001220064"/>
    </source>
</evidence>
<evidence type="ECO:0000256" key="1">
    <source>
        <dbReference type="SAM" id="Phobius"/>
    </source>
</evidence>
<proteinExistence type="predicted"/>
<dbReference type="EMBL" id="CP063189">
    <property type="protein sequence ID" value="WCZ31833.1"/>
    <property type="molecule type" value="Genomic_DNA"/>
</dbReference>
<keyword evidence="1" id="KW-1133">Transmembrane helix</keyword>
<dbReference type="InterPro" id="IPR007795">
    <property type="entry name" value="T7SS_EccB"/>
</dbReference>
<keyword evidence="3" id="KW-1185">Reference proteome</keyword>
<dbReference type="Pfam" id="PF05108">
    <property type="entry name" value="T7SS_ESX1_EccB"/>
    <property type="match status" value="2"/>
</dbReference>
<dbReference type="NCBIfam" id="TIGR03919">
    <property type="entry name" value="T7SS_EccB"/>
    <property type="match status" value="1"/>
</dbReference>
<keyword evidence="1" id="KW-0812">Transmembrane</keyword>
<keyword evidence="1" id="KW-0472">Membrane</keyword>
<dbReference type="RefSeq" id="WP_027018605.1">
    <property type="nucleotide sequence ID" value="NZ_ATVG01000003.1"/>
</dbReference>
<dbReference type="InterPro" id="IPR044857">
    <property type="entry name" value="T7SS_EccB_R1"/>
</dbReference>
<dbReference type="Gene3D" id="3.30.2390.20">
    <property type="entry name" value="Type VII secretion system EccB, repeat 1 domain"/>
    <property type="match status" value="1"/>
</dbReference>
<dbReference type="PANTHER" id="PTHR40765">
    <property type="entry name" value="ESX-2 SECRETION SYSTEM ATPASE ECCB2"/>
    <property type="match status" value="1"/>
</dbReference>
<name>A0ABY7U6E4_9CORY</name>
<protein>
    <submittedName>
        <fullName evidence="2">ESX-1 secretion system protein eccB1</fullName>
    </submittedName>
</protein>
<sequence>MGRFRPTTKAQVSGHRFLWRRVEHGLVMKDIRMIHDPLVGRRRALIFGTVAVVMVAVGAGVLAWLQPNPRPGDAPIVRTAGDQLLVRVDGTYHPVANLTSARLIAGEPSQPAAVGRDALAVANFGPPLGIADAPGFLAETANANSSAASEWAVCRDHREEDPSAAATVVRAGDPERPSVPLGDDRAALVQEMGGDQWLITSRGRTRLPGAEDPLGRAVRRGLDIDTPGAAAAGVWEVPSEFLNAFAEQPEFALPDPLPEVWNAEDGTQWARSVDGVAELSDAEARVLAAAGAPTREARTTEVAALGDVPLPPTHLPPRVPRLVGTTEGWLCAAADGGAELSPAVGAVELSGTAIADRFAGLNEGAVVVDTGHSLHLVSPTGQRHLVPEPAALEALGVTISGTAPWEIVRLLPEGSSLDRDSALRVTY</sequence>